<dbReference type="Gene3D" id="3.40.47.10">
    <property type="match status" value="2"/>
</dbReference>
<organism evidence="4 5">
    <name type="scientific">Paraglaciecola hydrolytica</name>
    <dbReference type="NCBI Taxonomy" id="1799789"/>
    <lineage>
        <taxon>Bacteria</taxon>
        <taxon>Pseudomonadati</taxon>
        <taxon>Pseudomonadota</taxon>
        <taxon>Gammaproteobacteria</taxon>
        <taxon>Alteromonadales</taxon>
        <taxon>Alteromonadaceae</taxon>
        <taxon>Paraglaciecola</taxon>
    </lineage>
</organism>
<dbReference type="Proteomes" id="UP000070299">
    <property type="component" value="Unassembled WGS sequence"/>
</dbReference>
<reference evidence="5" key="1">
    <citation type="submission" date="2016-02" db="EMBL/GenBank/DDBJ databases">
        <authorList>
            <person name="Schultz-Johansen M."/>
            <person name="Glaring M.A."/>
            <person name="Bech P.K."/>
            <person name="Stougaard P."/>
        </authorList>
    </citation>
    <scope>NUCLEOTIDE SEQUENCE [LARGE SCALE GENOMIC DNA]</scope>
    <source>
        <strain evidence="5">S66</strain>
    </source>
</reference>
<evidence type="ECO:0000313" key="4">
    <source>
        <dbReference type="EMBL" id="KXI29314.1"/>
    </source>
</evidence>
<dbReference type="InterPro" id="IPR013747">
    <property type="entry name" value="ACP_syn_III_C"/>
</dbReference>
<dbReference type="OrthoDB" id="2514738at2"/>
<dbReference type="EMBL" id="LSNE01000005">
    <property type="protein sequence ID" value="KXI29314.1"/>
    <property type="molecule type" value="Genomic_DNA"/>
</dbReference>
<name>A0A136A275_9ALTE</name>
<keyword evidence="5" id="KW-1185">Reference proteome</keyword>
<feature type="domain" description="Beta-ketoacyl-[acyl-carrier-protein] synthase III C-terminal" evidence="3">
    <location>
        <begin position="286"/>
        <end position="363"/>
    </location>
</feature>
<dbReference type="Pfam" id="PF08541">
    <property type="entry name" value="ACP_syn_III_C"/>
    <property type="match status" value="1"/>
</dbReference>
<gene>
    <name evidence="4" type="ORF">AX660_14325</name>
</gene>
<keyword evidence="2" id="KW-0012">Acyltransferase</keyword>
<dbReference type="CDD" id="cd00827">
    <property type="entry name" value="init_cond_enzymes"/>
    <property type="match status" value="1"/>
</dbReference>
<evidence type="ECO:0000256" key="1">
    <source>
        <dbReference type="ARBA" id="ARBA00022679"/>
    </source>
</evidence>
<dbReference type="SUPFAM" id="SSF53901">
    <property type="entry name" value="Thiolase-like"/>
    <property type="match status" value="1"/>
</dbReference>
<dbReference type="PANTHER" id="PTHR34069">
    <property type="entry name" value="3-OXOACYL-[ACYL-CARRIER-PROTEIN] SYNTHASE 3"/>
    <property type="match status" value="1"/>
</dbReference>
<keyword evidence="1" id="KW-0808">Transferase</keyword>
<dbReference type="GO" id="GO:0044550">
    <property type="term" value="P:secondary metabolite biosynthetic process"/>
    <property type="evidence" value="ECO:0007669"/>
    <property type="project" value="TreeGrafter"/>
</dbReference>
<comment type="caution">
    <text evidence="4">The sequence shown here is derived from an EMBL/GenBank/DDBJ whole genome shotgun (WGS) entry which is preliminary data.</text>
</comment>
<dbReference type="AlphaFoldDB" id="A0A136A275"/>
<proteinExistence type="predicted"/>
<protein>
    <submittedName>
        <fullName evidence="4">3-oxoacyl-ACP synthase</fullName>
    </submittedName>
</protein>
<dbReference type="GO" id="GO:0016746">
    <property type="term" value="F:acyltransferase activity"/>
    <property type="evidence" value="ECO:0007669"/>
    <property type="project" value="UniProtKB-KW"/>
</dbReference>
<dbReference type="InterPro" id="IPR016039">
    <property type="entry name" value="Thiolase-like"/>
</dbReference>
<dbReference type="STRING" id="1799789.AX660_14325"/>
<sequence>MENRVYINNLSVALPNSAVSNSEMEELLGKVGDKKSRARAVILRSNGIKQRYYAIDPTTGEQNYTNAALAAVAVRGLFKDQNDLASIDCLVASSSIPDQVLPNHASMVHGELKNLPCEVVSTAGVCLCGVTALKYGYLNIKAGESQKSVVVASEIASAMMHARNFTGERQHKVDLLEEHPEVAFEKDFLRWMLSDGAGAALLSNQPNTAGISLRIDWIDSFSFANELEACMYAGGEKVDGSLTSWTAYSPQERDQQSIMAVKQDVRLLNDNIVRITVEETLKRIIAKRQLDKADVDYFVPHYSSAYFREKVYQSLVNIDFEIPFEKWFTNLTEKGNTGSASIFIMLEELFHSSKLRVGNRLLCYIPESGRFSSAFMQLTVV</sequence>
<dbReference type="RefSeq" id="WP_068376551.1">
    <property type="nucleotide sequence ID" value="NZ_LSNE01000005.1"/>
</dbReference>
<dbReference type="PANTHER" id="PTHR34069:SF3">
    <property type="entry name" value="ACYL-COA:ACYL-COA ALKYLTRANSFERASE"/>
    <property type="match status" value="1"/>
</dbReference>
<evidence type="ECO:0000313" key="5">
    <source>
        <dbReference type="Proteomes" id="UP000070299"/>
    </source>
</evidence>
<evidence type="ECO:0000259" key="3">
    <source>
        <dbReference type="Pfam" id="PF08541"/>
    </source>
</evidence>
<accession>A0A136A275</accession>
<dbReference type="NCBIfam" id="NF005293">
    <property type="entry name" value="PRK06816.1"/>
    <property type="match status" value="1"/>
</dbReference>
<evidence type="ECO:0000256" key="2">
    <source>
        <dbReference type="ARBA" id="ARBA00023315"/>
    </source>
</evidence>